<keyword evidence="3" id="KW-1185">Reference proteome</keyword>
<evidence type="ECO:0000256" key="1">
    <source>
        <dbReference type="SAM" id="Phobius"/>
    </source>
</evidence>
<proteinExistence type="predicted"/>
<sequence>MADASRTKPRRPVAWWVLVTFVCLMTLQTGPVLYIAVEQDRLAGFDWAGFTGYSLGYVAVPMAVGCLGLLYRRRAGPAFFLVSVVVFFFASFGNLATY</sequence>
<dbReference type="RefSeq" id="WP_257892367.1">
    <property type="nucleotide sequence ID" value="NZ_JAIMBW010000001.1"/>
</dbReference>
<reference evidence="2 3" key="1">
    <citation type="submission" date="2021-07" db="EMBL/GenBank/DDBJ databases">
        <title>Karlodiniumbacter phycospheric gen. nov., sp. nov., a phycosphere bacterium isolated from karlodinium veneficum.</title>
        <authorList>
            <person name="Peng Y."/>
            <person name="Jiang L."/>
            <person name="Lee J."/>
        </authorList>
    </citation>
    <scope>NUCLEOTIDE SEQUENCE [LARGE SCALE GENOMIC DNA]</scope>
    <source>
        <strain evidence="2 3">N5</strain>
    </source>
</reference>
<protein>
    <recommendedName>
        <fullName evidence="4">MFS transporter</fullName>
    </recommendedName>
</protein>
<keyword evidence="1" id="KW-0812">Transmembrane</keyword>
<feature type="transmembrane region" description="Helical" evidence="1">
    <location>
        <begin position="47"/>
        <end position="71"/>
    </location>
</feature>
<comment type="caution">
    <text evidence="2">The sequence shown here is derived from an EMBL/GenBank/DDBJ whole genome shotgun (WGS) entry which is preliminary data.</text>
</comment>
<evidence type="ECO:0008006" key="4">
    <source>
        <dbReference type="Google" id="ProtNLM"/>
    </source>
</evidence>
<dbReference type="Proteomes" id="UP000693972">
    <property type="component" value="Unassembled WGS sequence"/>
</dbReference>
<organism evidence="2 3">
    <name type="scientific">Gymnodinialimonas phycosphaerae</name>
    <dbReference type="NCBI Taxonomy" id="2841589"/>
    <lineage>
        <taxon>Bacteria</taxon>
        <taxon>Pseudomonadati</taxon>
        <taxon>Pseudomonadota</taxon>
        <taxon>Alphaproteobacteria</taxon>
        <taxon>Rhodobacterales</taxon>
        <taxon>Paracoccaceae</taxon>
        <taxon>Gymnodinialimonas</taxon>
    </lineage>
</organism>
<evidence type="ECO:0000313" key="2">
    <source>
        <dbReference type="EMBL" id="MBY4892586.1"/>
    </source>
</evidence>
<keyword evidence="1" id="KW-1133">Transmembrane helix</keyword>
<accession>A0ABS7MR48</accession>
<gene>
    <name evidence="2" type="ORF">KUL25_07390</name>
</gene>
<feature type="transmembrane region" description="Helical" evidence="1">
    <location>
        <begin position="12"/>
        <end position="35"/>
    </location>
</feature>
<dbReference type="EMBL" id="JAIMBW010000001">
    <property type="protein sequence ID" value="MBY4892586.1"/>
    <property type="molecule type" value="Genomic_DNA"/>
</dbReference>
<feature type="transmembrane region" description="Helical" evidence="1">
    <location>
        <begin position="78"/>
        <end position="96"/>
    </location>
</feature>
<evidence type="ECO:0000313" key="3">
    <source>
        <dbReference type="Proteomes" id="UP000693972"/>
    </source>
</evidence>
<name>A0ABS7MR48_9RHOB</name>
<keyword evidence="1" id="KW-0472">Membrane</keyword>